<sequence length="94" mass="10117">MLPLCSRLIGVGRAIAGFAAVWYIGSRVWGHIARAEPVDFYPLLKPFGLGIAILFPALISMMNGVLQPVSDATATMAQDSNKAIEIISTSRKSR</sequence>
<reference evidence="3 4" key="1">
    <citation type="journal article" date="2017" name="Int. J. Syst. Evol. Microbiol.">
        <title>Arachidicoccus ginsenosidivorans sp. nov., with ginsenoside-converting activity isolated from ginseng cultivating soil.</title>
        <authorList>
            <person name="Siddiqi M.Z."/>
            <person name="Aslam Z."/>
            <person name="Im W.T."/>
        </authorList>
    </citation>
    <scope>NUCLEOTIDE SEQUENCE [LARGE SCALE GENOMIC DNA]</scope>
    <source>
        <strain evidence="3 4">Gsoil 809</strain>
    </source>
</reference>
<accession>A0A5B8VMK1</accession>
<feature type="domain" description="Conjugative transposon TraJ C-terminal" evidence="2">
    <location>
        <begin position="1"/>
        <end position="91"/>
    </location>
</feature>
<keyword evidence="1" id="KW-0812">Transmembrane</keyword>
<dbReference type="AlphaFoldDB" id="A0A5B8VMK1"/>
<organism evidence="3 4">
    <name type="scientific">Arachidicoccus ginsenosidivorans</name>
    <dbReference type="NCBI Taxonomy" id="496057"/>
    <lineage>
        <taxon>Bacteria</taxon>
        <taxon>Pseudomonadati</taxon>
        <taxon>Bacteroidota</taxon>
        <taxon>Chitinophagia</taxon>
        <taxon>Chitinophagales</taxon>
        <taxon>Chitinophagaceae</taxon>
        <taxon>Arachidicoccus</taxon>
    </lineage>
</organism>
<protein>
    <recommendedName>
        <fullName evidence="2">Conjugative transposon TraJ C-terminal domain-containing protein</fullName>
    </recommendedName>
</protein>
<proteinExistence type="predicted"/>
<keyword evidence="1" id="KW-0472">Membrane</keyword>
<dbReference type="OrthoDB" id="1147144at2"/>
<feature type="transmembrane region" description="Helical" evidence="1">
    <location>
        <begin position="46"/>
        <end position="66"/>
    </location>
</feature>
<dbReference type="RefSeq" id="WP_146782467.1">
    <property type="nucleotide sequence ID" value="NZ_CP042434.1"/>
</dbReference>
<keyword evidence="1" id="KW-1133">Transmembrane helix</keyword>
<keyword evidence="4" id="KW-1185">Reference proteome</keyword>
<evidence type="ECO:0000259" key="2">
    <source>
        <dbReference type="Pfam" id="PF07863"/>
    </source>
</evidence>
<gene>
    <name evidence="3" type="ORF">FSB73_12215</name>
</gene>
<dbReference type="InterPro" id="IPR012424">
    <property type="entry name" value="Conjugative_transposon_TraJ_C"/>
</dbReference>
<feature type="transmembrane region" description="Helical" evidence="1">
    <location>
        <begin position="6"/>
        <end position="25"/>
    </location>
</feature>
<evidence type="ECO:0000256" key="1">
    <source>
        <dbReference type="SAM" id="Phobius"/>
    </source>
</evidence>
<name>A0A5B8VMK1_9BACT</name>
<dbReference type="KEGG" id="agi:FSB73_12215"/>
<evidence type="ECO:0000313" key="3">
    <source>
        <dbReference type="EMBL" id="QEC72321.1"/>
    </source>
</evidence>
<dbReference type="EMBL" id="CP042434">
    <property type="protein sequence ID" value="QEC72321.1"/>
    <property type="molecule type" value="Genomic_DNA"/>
</dbReference>
<evidence type="ECO:0000313" key="4">
    <source>
        <dbReference type="Proteomes" id="UP000321291"/>
    </source>
</evidence>
<dbReference type="Pfam" id="PF07863">
    <property type="entry name" value="CtnDOT_TraJ"/>
    <property type="match status" value="1"/>
</dbReference>
<dbReference type="Proteomes" id="UP000321291">
    <property type="component" value="Chromosome"/>
</dbReference>